<keyword evidence="2" id="KW-1185">Reference proteome</keyword>
<dbReference type="PANTHER" id="PTHR10811">
    <property type="entry name" value="FRINGE-RELATED"/>
    <property type="match status" value="1"/>
</dbReference>
<dbReference type="InterPro" id="IPR006740">
    <property type="entry name" value="DUF604"/>
</dbReference>
<evidence type="ECO:0000313" key="2">
    <source>
        <dbReference type="Proteomes" id="UP000823775"/>
    </source>
</evidence>
<dbReference type="EMBL" id="JACEIK010001450">
    <property type="protein sequence ID" value="MCD7469490.1"/>
    <property type="molecule type" value="Genomic_DNA"/>
</dbReference>
<organism evidence="1 2">
    <name type="scientific">Datura stramonium</name>
    <name type="common">Jimsonweed</name>
    <name type="synonym">Common thornapple</name>
    <dbReference type="NCBI Taxonomy" id="4076"/>
    <lineage>
        <taxon>Eukaryota</taxon>
        <taxon>Viridiplantae</taxon>
        <taxon>Streptophyta</taxon>
        <taxon>Embryophyta</taxon>
        <taxon>Tracheophyta</taxon>
        <taxon>Spermatophyta</taxon>
        <taxon>Magnoliopsida</taxon>
        <taxon>eudicotyledons</taxon>
        <taxon>Gunneridae</taxon>
        <taxon>Pentapetalae</taxon>
        <taxon>asterids</taxon>
        <taxon>lamiids</taxon>
        <taxon>Solanales</taxon>
        <taxon>Solanaceae</taxon>
        <taxon>Solanoideae</taxon>
        <taxon>Datureae</taxon>
        <taxon>Datura</taxon>
    </lineage>
</organism>
<sequence>MVDILAQYDHTKYYYFGGHSEFILSNYWYSFNQGFGGAGIILSYPLAREFANNVMSCLKRYAHLRSADRTTMLCLADLGVNLSPLQRCSSGPLWLHQETKFLQHILEDGLEDRNLFVCKFFCGNKKSGRKKRGSNHENSTLMVTLPPLLQPKRIAQWIKWKQTFIEDDKDDDYWQA</sequence>
<evidence type="ECO:0000313" key="1">
    <source>
        <dbReference type="EMBL" id="MCD7469490.1"/>
    </source>
</evidence>
<proteinExistence type="predicted"/>
<gene>
    <name evidence="1" type="ORF">HAX54_008588</name>
</gene>
<dbReference type="Pfam" id="PF04646">
    <property type="entry name" value="DUF604"/>
    <property type="match status" value="1"/>
</dbReference>
<reference evidence="1 2" key="1">
    <citation type="journal article" date="2021" name="BMC Genomics">
        <title>Datura genome reveals duplications of psychoactive alkaloid biosynthetic genes and high mutation rate following tissue culture.</title>
        <authorList>
            <person name="Rajewski A."/>
            <person name="Carter-House D."/>
            <person name="Stajich J."/>
            <person name="Litt A."/>
        </authorList>
    </citation>
    <scope>NUCLEOTIDE SEQUENCE [LARGE SCALE GENOMIC DNA]</scope>
    <source>
        <strain evidence="1">AR-01</strain>
    </source>
</reference>
<dbReference type="Proteomes" id="UP000823775">
    <property type="component" value="Unassembled WGS sequence"/>
</dbReference>
<accession>A0ABS8TDF0</accession>
<comment type="caution">
    <text evidence="1">The sequence shown here is derived from an EMBL/GenBank/DDBJ whole genome shotgun (WGS) entry which is preliminary data.</text>
</comment>
<name>A0ABS8TDF0_DATST</name>
<dbReference type="Gene3D" id="3.90.550.50">
    <property type="match status" value="1"/>
</dbReference>
<protein>
    <submittedName>
        <fullName evidence="1">Uncharacterized protein</fullName>
    </submittedName>
</protein>